<feature type="region of interest" description="Disordered" evidence="1">
    <location>
        <begin position="209"/>
        <end position="278"/>
    </location>
</feature>
<proteinExistence type="predicted"/>
<accession>A0A644ZGU5</accession>
<dbReference type="AlphaFoldDB" id="A0A644ZGU5"/>
<comment type="caution">
    <text evidence="2">The sequence shown here is derived from an EMBL/GenBank/DDBJ whole genome shotgun (WGS) entry which is preliminary data.</text>
</comment>
<reference evidence="2" key="1">
    <citation type="submission" date="2019-08" db="EMBL/GenBank/DDBJ databases">
        <authorList>
            <person name="Kucharzyk K."/>
            <person name="Murdoch R.W."/>
            <person name="Higgins S."/>
            <person name="Loffler F."/>
        </authorList>
    </citation>
    <scope>NUCLEOTIDE SEQUENCE</scope>
</reference>
<feature type="compositionally biased region" description="Gly residues" evidence="1">
    <location>
        <begin position="98"/>
        <end position="110"/>
    </location>
</feature>
<name>A0A644ZGU5_9ZZZZ</name>
<feature type="compositionally biased region" description="Basic and acidic residues" evidence="1">
    <location>
        <begin position="224"/>
        <end position="250"/>
    </location>
</feature>
<organism evidence="2">
    <name type="scientific">bioreactor metagenome</name>
    <dbReference type="NCBI Taxonomy" id="1076179"/>
    <lineage>
        <taxon>unclassified sequences</taxon>
        <taxon>metagenomes</taxon>
        <taxon>ecological metagenomes</taxon>
    </lineage>
</organism>
<protein>
    <submittedName>
        <fullName evidence="2">Uncharacterized protein</fullName>
    </submittedName>
</protein>
<gene>
    <name evidence="2" type="ORF">SDC9_86704</name>
</gene>
<sequence length="278" mass="28778">MEGVPLPCGARQGGPQSAAQRVRRPVARGDGPGEGGQPGQPAGQHRRHVGEERTSPGAAAPVGQGPDHRQVTRPQRPVQLGRERSRGPVRVGVESVGQAGGELGQGGPVVDGGREQGLGERHQVDVDEVGVDPGPHLGMPLGGIESVEYQQGRGDPVTDVVEPEGLLGDGVTRLAVAPVVDVVGEHIHRPGPQVAGQGDRIVLVADRREGEPRGVPEAAPVDLVPHHPVADQLRERVDRGGRSGAGERDLVGPGLVRPPGRAEPVGVARGEVRAGRLQ</sequence>
<dbReference type="EMBL" id="VSSQ01008864">
    <property type="protein sequence ID" value="MPM40066.1"/>
    <property type="molecule type" value="Genomic_DNA"/>
</dbReference>
<feature type="region of interest" description="Disordered" evidence="1">
    <location>
        <begin position="1"/>
        <end position="116"/>
    </location>
</feature>
<evidence type="ECO:0000256" key="1">
    <source>
        <dbReference type="SAM" id="MobiDB-lite"/>
    </source>
</evidence>
<evidence type="ECO:0000313" key="2">
    <source>
        <dbReference type="EMBL" id="MPM40066.1"/>
    </source>
</evidence>